<name>A0A4Y8NA03_9BURK</name>
<evidence type="ECO:0000259" key="1">
    <source>
        <dbReference type="Pfam" id="PF18863"/>
    </source>
</evidence>
<feature type="domain" description="HEPN AbiJ-N-terminal" evidence="1">
    <location>
        <begin position="7"/>
        <end position="156"/>
    </location>
</feature>
<dbReference type="GeneID" id="97308141"/>
<proteinExistence type="predicted"/>
<organism evidence="2 3">
    <name type="scientific">Paraburkholderia dipogonis</name>
    <dbReference type="NCBI Taxonomy" id="1211383"/>
    <lineage>
        <taxon>Bacteria</taxon>
        <taxon>Pseudomonadati</taxon>
        <taxon>Pseudomonadota</taxon>
        <taxon>Betaproteobacteria</taxon>
        <taxon>Burkholderiales</taxon>
        <taxon>Burkholderiaceae</taxon>
        <taxon>Paraburkholderia</taxon>
    </lineage>
</organism>
<reference evidence="2 3" key="1">
    <citation type="submission" date="2019-03" db="EMBL/GenBank/DDBJ databases">
        <title>Complete Genome Sequence of Paraburkholderia dipogonis ICMP 19430T, a Nitrogen-fixing Symbiont of the South African Invasive Legume Dipogon lignosus in New Zealand.</title>
        <authorList>
            <person name="De Meyer S.E."/>
        </authorList>
    </citation>
    <scope>NUCLEOTIDE SEQUENCE [LARGE SCALE GENOMIC DNA]</scope>
    <source>
        <strain evidence="2 3">ICMP 19430</strain>
    </source>
</reference>
<sequence>MSSARPRFSDRIGATKTPAILQTDEMSAPLRASIWNVIHTLFDSPSYEKWVSLARAASVSFTKTPIDELPHYALQQKQWMRKRYDAMKWHEVYNFAEFVVDSANQIIRGGSGQNPFLMEAFNSVLERESSGYRFVAGVLSPITNNAEMSAVEDAIQSTESAALNGANEHLRTAIALLGQKPEPDFRNATKEAISAIESVAKVLGTSSAQGLSGALADLNKKVEIHPSLRNAFVKLYGYASNEEGVRHSLGDEATNVGFDEAKYMIVACSAFMNYLISKADAAGLLTGR</sequence>
<evidence type="ECO:0000313" key="3">
    <source>
        <dbReference type="Proteomes" id="UP000297385"/>
    </source>
</evidence>
<accession>A0A4Y8NA03</accession>
<comment type="caution">
    <text evidence="2">The sequence shown here is derived from an EMBL/GenBank/DDBJ whole genome shotgun (WGS) entry which is preliminary data.</text>
</comment>
<dbReference type="Proteomes" id="UP000297385">
    <property type="component" value="Unassembled WGS sequence"/>
</dbReference>
<dbReference type="RefSeq" id="WP_134458035.1">
    <property type="nucleotide sequence ID" value="NZ_JBHSSZ010000001.1"/>
</dbReference>
<protein>
    <recommendedName>
        <fullName evidence="1">HEPN AbiJ-N-terminal domain-containing protein</fullName>
    </recommendedName>
</protein>
<dbReference type="Pfam" id="PF18863">
    <property type="entry name" value="AbiJ_NTD4"/>
    <property type="match status" value="1"/>
</dbReference>
<dbReference type="AlphaFoldDB" id="A0A4Y8NA03"/>
<evidence type="ECO:0000313" key="2">
    <source>
        <dbReference type="EMBL" id="TFE46594.1"/>
    </source>
</evidence>
<dbReference type="EMBL" id="SNVI01000001">
    <property type="protein sequence ID" value="TFE46594.1"/>
    <property type="molecule type" value="Genomic_DNA"/>
</dbReference>
<gene>
    <name evidence="2" type="ORF">E2553_17040</name>
</gene>
<dbReference type="InterPro" id="IPR049503">
    <property type="entry name" value="AbiJ_NTD4"/>
</dbReference>